<evidence type="ECO:0000313" key="2">
    <source>
        <dbReference type="EMBL" id="KAF7300648.1"/>
    </source>
</evidence>
<dbReference type="InterPro" id="IPR040976">
    <property type="entry name" value="Pkinase_fungal"/>
</dbReference>
<keyword evidence="3" id="KW-1185">Reference proteome</keyword>
<organism evidence="2 3">
    <name type="scientific">Mycena chlorophos</name>
    <name type="common">Agaric fungus</name>
    <name type="synonym">Agaricus chlorophos</name>
    <dbReference type="NCBI Taxonomy" id="658473"/>
    <lineage>
        <taxon>Eukaryota</taxon>
        <taxon>Fungi</taxon>
        <taxon>Dikarya</taxon>
        <taxon>Basidiomycota</taxon>
        <taxon>Agaricomycotina</taxon>
        <taxon>Agaricomycetes</taxon>
        <taxon>Agaricomycetidae</taxon>
        <taxon>Agaricales</taxon>
        <taxon>Marasmiineae</taxon>
        <taxon>Mycenaceae</taxon>
        <taxon>Mycena</taxon>
    </lineage>
</organism>
<dbReference type="PANTHER" id="PTHR38248">
    <property type="entry name" value="FUNK1 6"/>
    <property type="match status" value="1"/>
</dbReference>
<gene>
    <name evidence="2" type="ORF">HMN09_00950300</name>
</gene>
<dbReference type="AlphaFoldDB" id="A0A8H6W3S2"/>
<evidence type="ECO:0000259" key="1">
    <source>
        <dbReference type="Pfam" id="PF17667"/>
    </source>
</evidence>
<dbReference type="EMBL" id="JACAZE010000013">
    <property type="protein sequence ID" value="KAF7300648.1"/>
    <property type="molecule type" value="Genomic_DNA"/>
</dbReference>
<dbReference type="Pfam" id="PF17667">
    <property type="entry name" value="Pkinase_fungal"/>
    <property type="match status" value="1"/>
</dbReference>
<dbReference type="GO" id="GO:0004672">
    <property type="term" value="F:protein kinase activity"/>
    <property type="evidence" value="ECO:0007669"/>
    <property type="project" value="InterPro"/>
</dbReference>
<dbReference type="PROSITE" id="PS00109">
    <property type="entry name" value="PROTEIN_KINASE_TYR"/>
    <property type="match status" value="1"/>
</dbReference>
<dbReference type="Gene3D" id="1.10.510.10">
    <property type="entry name" value="Transferase(Phosphotransferase) domain 1"/>
    <property type="match status" value="1"/>
</dbReference>
<feature type="domain" description="Fungal-type protein kinase" evidence="1">
    <location>
        <begin position="168"/>
        <end position="565"/>
    </location>
</feature>
<proteinExistence type="predicted"/>
<reference evidence="2" key="1">
    <citation type="submission" date="2020-05" db="EMBL/GenBank/DDBJ databases">
        <title>Mycena genomes resolve the evolution of fungal bioluminescence.</title>
        <authorList>
            <person name="Tsai I.J."/>
        </authorList>
    </citation>
    <scope>NUCLEOTIDE SEQUENCE</scope>
    <source>
        <strain evidence="2">110903Hualien_Pintung</strain>
    </source>
</reference>
<dbReference type="PANTHER" id="PTHR38248:SF2">
    <property type="entry name" value="FUNK1 11"/>
    <property type="match status" value="1"/>
</dbReference>
<sequence length="744" mass="82818">MSDTPFFEIPELKQALSRELHNAWVFEETPPIPDIPFYQRVVDDAQKADPTFRQRVKAWVDGYGGFKTTGTTGRWTAVPKNPELEKELYQPLTDIIDSIIVGLGNAQEPNPPTHGPVKTRRVVLTAKLAMEQAGPEDPEDTGVARPLKSCPDISVFGSGPCSASERKGPAKPSYPDTCASFEIKLDDKLTPRVQAQLSVYAYETLIQQPNRNFVRIPLITAETFRLVHFDRGGVHAAAPFNYHTNPVLFAQLIFLLTSLNEEQVGYDTSIRWEDGSRCIIVNASSQWSELDGAWHMQPRVLRLRVVGDPTRPVFSRPTIRSRGTKCWVVRDGDQEFYVKDYWMSRQQSPESKFLADIRGIFGVAEMHAWQDNIATVYGQRLHESDKLEATFSDDPSKKDVVDDRVLMRLVLKRYAGTLNEAATAVHLLSAVRDIVVGHQRVFEEKQIIHGDISASNILLTSDLVDSVANVQTPVTGFQGSAALANITPVDDAQASLPRAPPETLARAALIDFDMARRISDGGSTNVNRMGTMLFRSIKVLSDTRLLAIHDVLDDLESVAYVICFVSSCYDASGSLHRSLPSPFKQWIRADSSVLATLKSNFLAKAHLVTTRFSTSFECEVVEQLILDLGRFFHPHVDRVSDVLGEVERVAKMVDGKRMLPEAAEAAVDDARARLALLSEEANLPVRSYIPFLRLLDEALVKLHRAPPQAPLPPPTPKRPRHHAIPSIDILDSLRGQKTCALVFP</sequence>
<evidence type="ECO:0000313" key="3">
    <source>
        <dbReference type="Proteomes" id="UP000613580"/>
    </source>
</evidence>
<dbReference type="OrthoDB" id="3059573at2759"/>
<dbReference type="InterPro" id="IPR011009">
    <property type="entry name" value="Kinase-like_dom_sf"/>
</dbReference>
<dbReference type="SUPFAM" id="SSF56112">
    <property type="entry name" value="Protein kinase-like (PK-like)"/>
    <property type="match status" value="1"/>
</dbReference>
<comment type="caution">
    <text evidence="2">The sequence shown here is derived from an EMBL/GenBank/DDBJ whole genome shotgun (WGS) entry which is preliminary data.</text>
</comment>
<dbReference type="InterPro" id="IPR008266">
    <property type="entry name" value="Tyr_kinase_AS"/>
</dbReference>
<protein>
    <recommendedName>
        <fullName evidence="1">Fungal-type protein kinase domain-containing protein</fullName>
    </recommendedName>
</protein>
<dbReference type="Proteomes" id="UP000613580">
    <property type="component" value="Unassembled WGS sequence"/>
</dbReference>
<accession>A0A8H6W3S2</accession>
<name>A0A8H6W3S2_MYCCL</name>